<proteinExistence type="predicted"/>
<evidence type="ECO:0000313" key="3">
    <source>
        <dbReference type="Proteomes" id="UP000218327"/>
    </source>
</evidence>
<accession>A0A2A5B5S6</accession>
<dbReference type="NCBIfam" id="TIGR02532">
    <property type="entry name" value="IV_pilin_GFxxxE"/>
    <property type="match status" value="1"/>
</dbReference>
<organism evidence="2 3">
    <name type="scientific">SAR86 cluster bacterium</name>
    <dbReference type="NCBI Taxonomy" id="2030880"/>
    <lineage>
        <taxon>Bacteria</taxon>
        <taxon>Pseudomonadati</taxon>
        <taxon>Pseudomonadota</taxon>
        <taxon>Gammaproteobacteria</taxon>
        <taxon>SAR86 cluster</taxon>
    </lineage>
</organism>
<dbReference type="InterPro" id="IPR045584">
    <property type="entry name" value="Pilin-like"/>
</dbReference>
<feature type="transmembrane region" description="Helical" evidence="1">
    <location>
        <begin position="21"/>
        <end position="42"/>
    </location>
</feature>
<dbReference type="Gene3D" id="3.30.700.10">
    <property type="entry name" value="Glycoprotein, Type 4 Pilin"/>
    <property type="match status" value="1"/>
</dbReference>
<sequence length="247" mass="26017">MLTTTRRNKIKSAKSSLGFSLIEMAIVLVIVSTLLGGLLISLSQTQEMNNRRNAEAKLDDIVEALYGYAQATGRLPCPATPTSNGAEVPVGGGACTEEHGLVPSATLGLSGALDINGLLMDKWLGAYRYSVSDSNGDAFTTSNGIRGVGIAAMAPTFRVCDAAACGTVIADAVPVVIMSLGADWVDFTGADVDETENSGERTLNGYRLPNDDDFVQSAYIEDTFDDLVTWISPGILFTRMIAAGQLP</sequence>
<evidence type="ECO:0000256" key="1">
    <source>
        <dbReference type="SAM" id="Phobius"/>
    </source>
</evidence>
<dbReference type="Pfam" id="PF07963">
    <property type="entry name" value="N_methyl"/>
    <property type="match status" value="1"/>
</dbReference>
<keyword evidence="1" id="KW-0472">Membrane</keyword>
<name>A0A2A5B5S6_9GAMM</name>
<reference evidence="3" key="1">
    <citation type="submission" date="2017-08" db="EMBL/GenBank/DDBJ databases">
        <title>A dynamic microbial community with high functional redundancy inhabits the cold, oxic subseafloor aquifer.</title>
        <authorList>
            <person name="Tully B.J."/>
            <person name="Wheat C.G."/>
            <person name="Glazer B.T."/>
            <person name="Huber J.A."/>
        </authorList>
    </citation>
    <scope>NUCLEOTIDE SEQUENCE [LARGE SCALE GENOMIC DNA]</scope>
</reference>
<gene>
    <name evidence="2" type="ORF">COA96_05180</name>
</gene>
<protein>
    <submittedName>
        <fullName evidence="2">Prepilin-type cleavage/methylation domain-containing protein</fullName>
    </submittedName>
</protein>
<comment type="caution">
    <text evidence="2">The sequence shown here is derived from an EMBL/GenBank/DDBJ whole genome shotgun (WGS) entry which is preliminary data.</text>
</comment>
<dbReference type="InterPro" id="IPR012902">
    <property type="entry name" value="N_methyl_site"/>
</dbReference>
<dbReference type="Proteomes" id="UP000218327">
    <property type="component" value="Unassembled WGS sequence"/>
</dbReference>
<dbReference type="EMBL" id="NVVJ01000011">
    <property type="protein sequence ID" value="PCJ26396.1"/>
    <property type="molecule type" value="Genomic_DNA"/>
</dbReference>
<dbReference type="AlphaFoldDB" id="A0A2A5B5S6"/>
<keyword evidence="1" id="KW-0812">Transmembrane</keyword>
<dbReference type="SUPFAM" id="SSF54523">
    <property type="entry name" value="Pili subunits"/>
    <property type="match status" value="1"/>
</dbReference>
<evidence type="ECO:0000313" key="2">
    <source>
        <dbReference type="EMBL" id="PCJ26396.1"/>
    </source>
</evidence>
<keyword evidence="1" id="KW-1133">Transmembrane helix</keyword>